<feature type="compositionally biased region" description="Basic and acidic residues" evidence="1">
    <location>
        <begin position="58"/>
        <end position="69"/>
    </location>
</feature>
<organism evidence="2 3">
    <name type="scientific">Iphiclides podalirius</name>
    <name type="common">scarce swallowtail</name>
    <dbReference type="NCBI Taxonomy" id="110791"/>
    <lineage>
        <taxon>Eukaryota</taxon>
        <taxon>Metazoa</taxon>
        <taxon>Ecdysozoa</taxon>
        <taxon>Arthropoda</taxon>
        <taxon>Hexapoda</taxon>
        <taxon>Insecta</taxon>
        <taxon>Pterygota</taxon>
        <taxon>Neoptera</taxon>
        <taxon>Endopterygota</taxon>
        <taxon>Lepidoptera</taxon>
        <taxon>Glossata</taxon>
        <taxon>Ditrysia</taxon>
        <taxon>Papilionoidea</taxon>
        <taxon>Papilionidae</taxon>
        <taxon>Papilioninae</taxon>
        <taxon>Iphiclides</taxon>
    </lineage>
</organism>
<protein>
    <submittedName>
        <fullName evidence="2">Uncharacterized protein</fullName>
    </submittedName>
</protein>
<feature type="non-terminal residue" evidence="2">
    <location>
        <position position="1"/>
    </location>
</feature>
<proteinExistence type="predicted"/>
<dbReference type="Proteomes" id="UP000837857">
    <property type="component" value="Chromosome 23"/>
</dbReference>
<name>A0ABN8IIM8_9NEOP</name>
<accession>A0ABN8IIM8</accession>
<evidence type="ECO:0000313" key="3">
    <source>
        <dbReference type="Proteomes" id="UP000837857"/>
    </source>
</evidence>
<keyword evidence="3" id="KW-1185">Reference proteome</keyword>
<feature type="compositionally biased region" description="Basic and acidic residues" evidence="1">
    <location>
        <begin position="34"/>
        <end position="43"/>
    </location>
</feature>
<feature type="region of interest" description="Disordered" evidence="1">
    <location>
        <begin position="34"/>
        <end position="69"/>
    </location>
</feature>
<dbReference type="EMBL" id="OW152835">
    <property type="protein sequence ID" value="CAH2056140.1"/>
    <property type="molecule type" value="Genomic_DNA"/>
</dbReference>
<reference evidence="2" key="1">
    <citation type="submission" date="2022-03" db="EMBL/GenBank/DDBJ databases">
        <authorList>
            <person name="Martin H S."/>
        </authorList>
    </citation>
    <scope>NUCLEOTIDE SEQUENCE</scope>
</reference>
<gene>
    <name evidence="2" type="ORF">IPOD504_LOCUS9405</name>
</gene>
<feature type="compositionally biased region" description="Low complexity" evidence="1">
    <location>
        <begin position="44"/>
        <end position="57"/>
    </location>
</feature>
<evidence type="ECO:0000313" key="2">
    <source>
        <dbReference type="EMBL" id="CAH2056140.1"/>
    </source>
</evidence>
<evidence type="ECO:0000256" key="1">
    <source>
        <dbReference type="SAM" id="MobiDB-lite"/>
    </source>
</evidence>
<sequence>MGDASKEVVMLFDPLSKKHLEELELIREVTKELQKKKNEDLKKASAQAAADVAAAEVKPVEDAEPKDTK</sequence>